<feature type="domain" description="Copper amine oxidase-like N-terminal" evidence="1">
    <location>
        <begin position="41"/>
        <end position="142"/>
    </location>
</feature>
<dbReference type="InterPro" id="IPR036582">
    <property type="entry name" value="Mao_N_sf"/>
</dbReference>
<dbReference type="Gene3D" id="3.30.457.10">
    <property type="entry name" value="Copper amine oxidase-like, N-terminal domain"/>
    <property type="match status" value="1"/>
</dbReference>
<evidence type="ECO:0000259" key="1">
    <source>
        <dbReference type="Pfam" id="PF07833"/>
    </source>
</evidence>
<evidence type="ECO:0000313" key="2">
    <source>
        <dbReference type="EMBL" id="MDO7788881.1"/>
    </source>
</evidence>
<dbReference type="EMBL" id="JARPTC010000026">
    <property type="protein sequence ID" value="MDO7788881.1"/>
    <property type="molecule type" value="Genomic_DNA"/>
</dbReference>
<name>A0AAW7ZHH5_9FIRM</name>
<dbReference type="RefSeq" id="WP_304545216.1">
    <property type="nucleotide sequence ID" value="NZ_JARPTC010000026.1"/>
</dbReference>
<sequence>MHRIISGILLSLFLITGLCLPAYAFAEDKLIIPLNDSSHNQFIINNDRVYISTPALEKLLGSDIKWIDRDNYKGLILSKNQTNLVFIMDNNYFLVKHGNFYSALEQMDIQPILINEQTYLPVKYVLEGLGYQLNYDLAHQQIEAHWTGTFIKEGYTIPVQNSLSQINFYPADLDIELIFETNSQNLEQQLNDINTILSSKLDNQLTTPILNSIKLDNSYINNSKFSIYPSNGQTYIRLWK</sequence>
<reference evidence="2" key="2">
    <citation type="submission" date="2023-03" db="EMBL/GenBank/DDBJ databases">
        <authorList>
            <person name="Zhang Z."/>
        </authorList>
    </citation>
    <scope>NUCLEOTIDE SEQUENCE</scope>
    <source>
        <strain evidence="2">DSA</strain>
    </source>
</reference>
<dbReference type="Pfam" id="PF07833">
    <property type="entry name" value="Cu_amine_oxidN1"/>
    <property type="match status" value="1"/>
</dbReference>
<reference evidence="2" key="1">
    <citation type="journal article" date="2023" name="J. Hazard. Mater.">
        <title>Anaerobic biodegradation of pyrene and benzo[a]pyrene by a new sulfate-reducing Desulforamulus aquiferis strain DSA.</title>
        <authorList>
            <person name="Zhang Z."/>
            <person name="Sun J."/>
            <person name="Gong X."/>
            <person name="Wang C."/>
            <person name="Wang H."/>
        </authorList>
    </citation>
    <scope>NUCLEOTIDE SEQUENCE</scope>
    <source>
        <strain evidence="2">DSA</strain>
    </source>
</reference>
<keyword evidence="3" id="KW-1185">Reference proteome</keyword>
<organism evidence="2 3">
    <name type="scientific">Desulforamulus aquiferis</name>
    <dbReference type="NCBI Taxonomy" id="1397668"/>
    <lineage>
        <taxon>Bacteria</taxon>
        <taxon>Bacillati</taxon>
        <taxon>Bacillota</taxon>
        <taxon>Clostridia</taxon>
        <taxon>Eubacteriales</taxon>
        <taxon>Peptococcaceae</taxon>
        <taxon>Desulforamulus</taxon>
    </lineage>
</organism>
<dbReference type="InterPro" id="IPR012854">
    <property type="entry name" value="Cu_amine_oxidase-like_N"/>
</dbReference>
<comment type="caution">
    <text evidence="2">The sequence shown here is derived from an EMBL/GenBank/DDBJ whole genome shotgun (WGS) entry which is preliminary data.</text>
</comment>
<proteinExistence type="predicted"/>
<dbReference type="Proteomes" id="UP001172911">
    <property type="component" value="Unassembled WGS sequence"/>
</dbReference>
<dbReference type="AlphaFoldDB" id="A0AAW7ZHH5"/>
<dbReference type="SUPFAM" id="SSF55383">
    <property type="entry name" value="Copper amine oxidase, domain N"/>
    <property type="match status" value="1"/>
</dbReference>
<accession>A0AAW7ZHH5</accession>
<evidence type="ECO:0000313" key="3">
    <source>
        <dbReference type="Proteomes" id="UP001172911"/>
    </source>
</evidence>
<gene>
    <name evidence="2" type="ORF">P6N53_16815</name>
</gene>
<protein>
    <submittedName>
        <fullName evidence="2">Stalk domain-containing protein</fullName>
    </submittedName>
</protein>